<feature type="transmembrane region" description="Helical" evidence="1">
    <location>
        <begin position="43"/>
        <end position="60"/>
    </location>
</feature>
<sequence length="83" mass="9717">MRCQGCIDEICDYDYNNRQKCQDRENCECVCQITKFWDILTKYGTIAAGLILSGGGAVAIFENWKIIYMLLQYFSVFLWLQIQ</sequence>
<proteinExistence type="predicted"/>
<accession>A0A9J6CME7</accession>
<evidence type="ECO:0000313" key="2">
    <source>
        <dbReference type="EMBL" id="KAG5683128.1"/>
    </source>
</evidence>
<comment type="caution">
    <text evidence="2">The sequence shown here is derived from an EMBL/GenBank/DDBJ whole genome shotgun (WGS) entry which is preliminary data.</text>
</comment>
<gene>
    <name evidence="2" type="ORF">PVAND_012428</name>
</gene>
<keyword evidence="3" id="KW-1185">Reference proteome</keyword>
<keyword evidence="1" id="KW-0812">Transmembrane</keyword>
<keyword evidence="1" id="KW-0472">Membrane</keyword>
<dbReference type="EMBL" id="JADBJN010000001">
    <property type="protein sequence ID" value="KAG5683128.1"/>
    <property type="molecule type" value="Genomic_DNA"/>
</dbReference>
<evidence type="ECO:0000313" key="3">
    <source>
        <dbReference type="Proteomes" id="UP001107558"/>
    </source>
</evidence>
<name>A0A9J6CME7_POLVA</name>
<evidence type="ECO:0000256" key="1">
    <source>
        <dbReference type="SAM" id="Phobius"/>
    </source>
</evidence>
<protein>
    <submittedName>
        <fullName evidence="2">Uncharacterized protein</fullName>
    </submittedName>
</protein>
<reference evidence="2" key="1">
    <citation type="submission" date="2021-03" db="EMBL/GenBank/DDBJ databases">
        <title>Chromosome level genome of the anhydrobiotic midge Polypedilum vanderplanki.</title>
        <authorList>
            <person name="Yoshida Y."/>
            <person name="Kikawada T."/>
            <person name="Gusev O."/>
        </authorList>
    </citation>
    <scope>NUCLEOTIDE SEQUENCE</scope>
    <source>
        <strain evidence="2">NIAS01</strain>
        <tissue evidence="2">Whole body or cell culture</tissue>
    </source>
</reference>
<keyword evidence="1" id="KW-1133">Transmembrane helix</keyword>
<dbReference type="Proteomes" id="UP001107558">
    <property type="component" value="Chromosome 1"/>
</dbReference>
<dbReference type="AlphaFoldDB" id="A0A9J6CME7"/>
<organism evidence="2 3">
    <name type="scientific">Polypedilum vanderplanki</name>
    <name type="common">Sleeping chironomid midge</name>
    <dbReference type="NCBI Taxonomy" id="319348"/>
    <lineage>
        <taxon>Eukaryota</taxon>
        <taxon>Metazoa</taxon>
        <taxon>Ecdysozoa</taxon>
        <taxon>Arthropoda</taxon>
        <taxon>Hexapoda</taxon>
        <taxon>Insecta</taxon>
        <taxon>Pterygota</taxon>
        <taxon>Neoptera</taxon>
        <taxon>Endopterygota</taxon>
        <taxon>Diptera</taxon>
        <taxon>Nematocera</taxon>
        <taxon>Chironomoidea</taxon>
        <taxon>Chironomidae</taxon>
        <taxon>Chironominae</taxon>
        <taxon>Polypedilum</taxon>
        <taxon>Polypedilum</taxon>
    </lineage>
</organism>